<protein>
    <submittedName>
        <fullName evidence="1">Uncharacterized protein</fullName>
    </submittedName>
</protein>
<evidence type="ECO:0000313" key="1">
    <source>
        <dbReference type="EMBL" id="KAJ3551507.1"/>
    </source>
</evidence>
<sequence>MAQGDTFSAFFYGTLMHPAILRRVIGHQGANLEICPALLLEHTRHHIKHADYPGVIPYNRTRELLSGRELAPEDRTVRGTLVQGLNEADVALLDIFEGDEYAREIVSVHPLSKFVLLADNDSNATLVPPKPPPVPPLSSLAPPHTAHIYIWTNPVSDLRPEVWEYEQFVRESASKWVGDGSTDNQDYQRVDERRAMNGVIVRKEIEGESEGPTVVAIEAEPLYSRD</sequence>
<dbReference type="Proteomes" id="UP001148662">
    <property type="component" value="Unassembled WGS sequence"/>
</dbReference>
<proteinExistence type="predicted"/>
<dbReference type="EMBL" id="JANHOG010000792">
    <property type="protein sequence ID" value="KAJ3551507.1"/>
    <property type="molecule type" value="Genomic_DNA"/>
</dbReference>
<evidence type="ECO:0000313" key="2">
    <source>
        <dbReference type="Proteomes" id="UP001148662"/>
    </source>
</evidence>
<gene>
    <name evidence="1" type="ORF">NM688_g4665</name>
</gene>
<reference evidence="1" key="1">
    <citation type="submission" date="2022-07" db="EMBL/GenBank/DDBJ databases">
        <title>Genome Sequence of Phlebia brevispora.</title>
        <authorList>
            <person name="Buettner E."/>
        </authorList>
    </citation>
    <scope>NUCLEOTIDE SEQUENCE</scope>
    <source>
        <strain evidence="1">MPL23</strain>
    </source>
</reference>
<organism evidence="1 2">
    <name type="scientific">Phlebia brevispora</name>
    <dbReference type="NCBI Taxonomy" id="194682"/>
    <lineage>
        <taxon>Eukaryota</taxon>
        <taxon>Fungi</taxon>
        <taxon>Dikarya</taxon>
        <taxon>Basidiomycota</taxon>
        <taxon>Agaricomycotina</taxon>
        <taxon>Agaricomycetes</taxon>
        <taxon>Polyporales</taxon>
        <taxon>Meruliaceae</taxon>
        <taxon>Phlebia</taxon>
    </lineage>
</organism>
<accession>A0ACC1T2A3</accession>
<comment type="caution">
    <text evidence="1">The sequence shown here is derived from an EMBL/GenBank/DDBJ whole genome shotgun (WGS) entry which is preliminary data.</text>
</comment>
<keyword evidence="2" id="KW-1185">Reference proteome</keyword>
<name>A0ACC1T2A3_9APHY</name>